<evidence type="ECO:0000256" key="6">
    <source>
        <dbReference type="SAM" id="Coils"/>
    </source>
</evidence>
<dbReference type="PANTHER" id="PTHR21964">
    <property type="entry name" value="BREAST CANCER METASTASIS-SUPPRESSOR 1"/>
    <property type="match status" value="1"/>
</dbReference>
<evidence type="ECO:0000256" key="7">
    <source>
        <dbReference type="SAM" id="MobiDB-lite"/>
    </source>
</evidence>
<feature type="region of interest" description="Disordered" evidence="7">
    <location>
        <begin position="555"/>
        <end position="578"/>
    </location>
</feature>
<keyword evidence="6" id="KW-0175">Coiled coil</keyword>
<dbReference type="GO" id="GO:0005654">
    <property type="term" value="C:nucleoplasm"/>
    <property type="evidence" value="ECO:0007669"/>
    <property type="project" value="UniProtKB-ARBA"/>
</dbReference>
<evidence type="ECO:0000256" key="2">
    <source>
        <dbReference type="ARBA" id="ARBA00022491"/>
    </source>
</evidence>
<gene>
    <name evidence="8" type="ORF">HW555_002049</name>
</gene>
<sequence length="703" mass="81060">MEDNDSASSCGGTHNGDVEQMDNENEDVDKVCRDELARAEKRQREESTGDEDSWTEIKGKKKTRRECVSKLHKENYEVYISHKDPLPKQFALARILKENNIGNISQVKYLSPYKIRLQFECELAMNNVCNCEKLREKGWRIQKSMQLSLSYGLIKNVDLDLSDEEIQQNISCPAPAKLLSVRRLNRRNTVDGGWCPSETLRLCFEGDFLPAFVSVCDIHIKVLPYVHQVSQCSLCWKLGHSRKMCQTKKVVCPKCGGPHENCDSLIFACVNCKGNHISLSKACPAYKKERRIREIMSEFGCTYRKALECYISPKSQATLDTVAPGQPQLDMSSQNLFPSLGRKSLQINPEPTACSTYAEVVQSKVNGHPSLQLFSSPGKSKNKLNPDKEQASKERKRDVNEDWMFWNSEPDYTSPLPDTEEASETDIPHNDEPLEVKEQLYQDKLANLKKQLQQLEDGIHPEFLRRVKRLEHQLNERIRINKIYREHMYDVVEREYIAEKKAAAKEFEEKKIELRENLLNDFEDKRKMIESERHSMELNGDSMEVKPVMKRILRRRANEPAPAPEKRRKPLTTTLTFQLDERDIEADLRAISRHSPPPRHHAPAHNSTQPRKHLNSSSCDSPVRDSGETTETRVEDGKLLYERRWYHRGQSVSVEGRDMPKFPGHIHAITDEAIVVKKNNVERVRIYISQLARGKITLKRRAS</sequence>
<dbReference type="SMART" id="SM01401">
    <property type="entry name" value="Sds3"/>
    <property type="match status" value="1"/>
</dbReference>
<dbReference type="EMBL" id="JACKWZ010000018">
    <property type="protein sequence ID" value="KAF9422240.1"/>
    <property type="molecule type" value="Genomic_DNA"/>
</dbReference>
<feature type="compositionally biased region" description="Polar residues" evidence="7">
    <location>
        <begin position="1"/>
        <end position="12"/>
    </location>
</feature>
<evidence type="ECO:0000256" key="3">
    <source>
        <dbReference type="ARBA" id="ARBA00023015"/>
    </source>
</evidence>
<dbReference type="AlphaFoldDB" id="A0A835GR00"/>
<keyword evidence="5" id="KW-0539">Nucleus</keyword>
<evidence type="ECO:0000313" key="9">
    <source>
        <dbReference type="Proteomes" id="UP000648187"/>
    </source>
</evidence>
<feature type="compositionally biased region" description="Basic and acidic residues" evidence="7">
    <location>
        <begin position="622"/>
        <end position="634"/>
    </location>
</feature>
<comment type="caution">
    <text evidence="8">The sequence shown here is derived from an EMBL/GenBank/DDBJ whole genome shotgun (WGS) entry which is preliminary data.</text>
</comment>
<keyword evidence="4" id="KW-0804">Transcription</keyword>
<evidence type="ECO:0000256" key="1">
    <source>
        <dbReference type="ARBA" id="ARBA00004123"/>
    </source>
</evidence>
<feature type="region of interest" description="Disordered" evidence="7">
    <location>
        <begin position="592"/>
        <end position="634"/>
    </location>
</feature>
<dbReference type="InterPro" id="IPR013907">
    <property type="entry name" value="Sds3"/>
</dbReference>
<feature type="compositionally biased region" description="Basic and acidic residues" evidence="7">
    <location>
        <begin position="384"/>
        <end position="400"/>
    </location>
</feature>
<keyword evidence="9" id="KW-1185">Reference proteome</keyword>
<protein>
    <recommendedName>
        <fullName evidence="10">Sin3 histone deacetylase corepressor complex component SDS3</fullName>
    </recommendedName>
</protein>
<dbReference type="GO" id="GO:0010468">
    <property type="term" value="P:regulation of gene expression"/>
    <property type="evidence" value="ECO:0007669"/>
    <property type="project" value="UniProtKB-ARBA"/>
</dbReference>
<organism evidence="8 9">
    <name type="scientific">Spodoptera exigua</name>
    <name type="common">Beet armyworm</name>
    <name type="synonym">Noctua fulgens</name>
    <dbReference type="NCBI Taxonomy" id="7107"/>
    <lineage>
        <taxon>Eukaryota</taxon>
        <taxon>Metazoa</taxon>
        <taxon>Ecdysozoa</taxon>
        <taxon>Arthropoda</taxon>
        <taxon>Hexapoda</taxon>
        <taxon>Insecta</taxon>
        <taxon>Pterygota</taxon>
        <taxon>Neoptera</taxon>
        <taxon>Endopterygota</taxon>
        <taxon>Lepidoptera</taxon>
        <taxon>Glossata</taxon>
        <taxon>Ditrysia</taxon>
        <taxon>Noctuoidea</taxon>
        <taxon>Noctuidae</taxon>
        <taxon>Amphipyrinae</taxon>
        <taxon>Spodoptera</taxon>
    </lineage>
</organism>
<dbReference type="Pfam" id="PF08598">
    <property type="entry name" value="Sds3"/>
    <property type="match status" value="1"/>
</dbReference>
<evidence type="ECO:0000313" key="8">
    <source>
        <dbReference type="EMBL" id="KAF9422240.1"/>
    </source>
</evidence>
<comment type="subcellular location">
    <subcellularLocation>
        <location evidence="1">Nucleus</location>
    </subcellularLocation>
</comment>
<feature type="region of interest" description="Disordered" evidence="7">
    <location>
        <begin position="1"/>
        <end position="34"/>
    </location>
</feature>
<feature type="region of interest" description="Disordered" evidence="7">
    <location>
        <begin position="368"/>
        <end position="433"/>
    </location>
</feature>
<keyword evidence="2" id="KW-0678">Repressor</keyword>
<evidence type="ECO:0000256" key="5">
    <source>
        <dbReference type="ARBA" id="ARBA00023242"/>
    </source>
</evidence>
<evidence type="ECO:0000256" key="4">
    <source>
        <dbReference type="ARBA" id="ARBA00023163"/>
    </source>
</evidence>
<keyword evidence="3" id="KW-0805">Transcription regulation</keyword>
<reference evidence="8" key="1">
    <citation type="submission" date="2020-08" db="EMBL/GenBank/DDBJ databases">
        <title>Spodoptera exigua strain:BAW_Kor-Di-RS1 Genome sequencing and assembly.</title>
        <authorList>
            <person name="Kim J."/>
            <person name="Nam H.Y."/>
            <person name="Kwon M."/>
            <person name="Choi J.H."/>
            <person name="Cho S.R."/>
            <person name="Kim G.-H."/>
        </authorList>
    </citation>
    <scope>NUCLEOTIDE SEQUENCE</scope>
    <source>
        <strain evidence="8">BAW_Kor-Di-RS1</strain>
        <tissue evidence="8">Whole-body</tissue>
    </source>
</reference>
<evidence type="ECO:0008006" key="10">
    <source>
        <dbReference type="Google" id="ProtNLM"/>
    </source>
</evidence>
<proteinExistence type="predicted"/>
<dbReference type="Proteomes" id="UP000648187">
    <property type="component" value="Unassembled WGS sequence"/>
</dbReference>
<feature type="coiled-coil region" evidence="6">
    <location>
        <begin position="497"/>
        <end position="539"/>
    </location>
</feature>
<accession>A0A835GR00</accession>
<name>A0A835GR00_SPOEX</name>